<proteinExistence type="predicted"/>
<accession>A0A8R1I9I3</accession>
<reference evidence="2" key="1">
    <citation type="submission" date="2010-08" db="EMBL/GenBank/DDBJ databases">
        <authorList>
            <consortium name="Caenorhabditis japonica Sequencing Consortium"/>
            <person name="Wilson R.K."/>
        </authorList>
    </citation>
    <scope>NUCLEOTIDE SEQUENCE [LARGE SCALE GENOMIC DNA]</scope>
    <source>
        <strain evidence="2">DF5081</strain>
    </source>
</reference>
<dbReference type="AlphaFoldDB" id="A0A8R1I9I3"/>
<organism evidence="1 2">
    <name type="scientific">Caenorhabditis japonica</name>
    <dbReference type="NCBI Taxonomy" id="281687"/>
    <lineage>
        <taxon>Eukaryota</taxon>
        <taxon>Metazoa</taxon>
        <taxon>Ecdysozoa</taxon>
        <taxon>Nematoda</taxon>
        <taxon>Chromadorea</taxon>
        <taxon>Rhabditida</taxon>
        <taxon>Rhabditina</taxon>
        <taxon>Rhabditomorpha</taxon>
        <taxon>Rhabditoidea</taxon>
        <taxon>Rhabditidae</taxon>
        <taxon>Peloderinae</taxon>
        <taxon>Caenorhabditis</taxon>
    </lineage>
</organism>
<dbReference type="Proteomes" id="UP000005237">
    <property type="component" value="Unassembled WGS sequence"/>
</dbReference>
<evidence type="ECO:0000313" key="1">
    <source>
        <dbReference type="EnsemblMetazoa" id="CJA31330.1"/>
    </source>
</evidence>
<dbReference type="EnsemblMetazoa" id="CJA31330.1">
    <property type="protein sequence ID" value="CJA31330.1"/>
    <property type="gene ID" value="WBGene00207177"/>
</dbReference>
<reference evidence="1" key="2">
    <citation type="submission" date="2022-06" db="UniProtKB">
        <authorList>
            <consortium name="EnsemblMetazoa"/>
        </authorList>
    </citation>
    <scope>IDENTIFICATION</scope>
    <source>
        <strain evidence="1">DF5081</strain>
    </source>
</reference>
<name>A0A8R1I9I3_CAEJA</name>
<protein>
    <submittedName>
        <fullName evidence="1">Uncharacterized protein</fullName>
    </submittedName>
</protein>
<keyword evidence="2" id="KW-1185">Reference proteome</keyword>
<evidence type="ECO:0000313" key="2">
    <source>
        <dbReference type="Proteomes" id="UP000005237"/>
    </source>
</evidence>
<sequence length="71" mass="8132">MRRLGILIGQEKTIPIPNGLMNAAIEPLNTDFLETVNDILMARTSRQMLRRSYRGLLEPDRWQKTIEAAGH</sequence>